<dbReference type="InterPro" id="IPR051338">
    <property type="entry name" value="NodU/CmcH_Carbamoyltrnsfr"/>
</dbReference>
<proteinExistence type="inferred from homology"/>
<accession>A0A344L0T1</accession>
<dbReference type="InterPro" id="IPR003696">
    <property type="entry name" value="Carbtransf_dom"/>
</dbReference>
<dbReference type="Pfam" id="PF02543">
    <property type="entry name" value="Carbam_trans_N"/>
    <property type="match status" value="1"/>
</dbReference>
<dbReference type="Proteomes" id="UP000250434">
    <property type="component" value="Chromosome"/>
</dbReference>
<keyword evidence="5" id="KW-1185">Reference proteome</keyword>
<dbReference type="AlphaFoldDB" id="A0A344L0T1"/>
<dbReference type="PANTHER" id="PTHR34847">
    <property type="entry name" value="NODULATION PROTEIN U"/>
    <property type="match status" value="1"/>
</dbReference>
<dbReference type="PANTHER" id="PTHR34847:SF1">
    <property type="entry name" value="NODULATION PROTEIN U"/>
    <property type="match status" value="1"/>
</dbReference>
<dbReference type="Pfam" id="PF16861">
    <property type="entry name" value="Carbam_trans_C"/>
    <property type="match status" value="1"/>
</dbReference>
<gene>
    <name evidence="4" type="ORF">A4R43_03245</name>
</gene>
<feature type="domain" description="Carbamoyltransferase" evidence="2">
    <location>
        <begin position="99"/>
        <end position="307"/>
    </location>
</feature>
<dbReference type="InterPro" id="IPR031730">
    <property type="entry name" value="Carbam_trans_C"/>
</dbReference>
<dbReference type="OrthoDB" id="9780777at2"/>
<comment type="similarity">
    <text evidence="1">Belongs to the NodU/CmcH family.</text>
</comment>
<feature type="domain" description="Carbamoyltransferase C-terminal" evidence="3">
    <location>
        <begin position="353"/>
        <end position="516"/>
    </location>
</feature>
<name>A0A344L0T1_9PSEU</name>
<evidence type="ECO:0000259" key="2">
    <source>
        <dbReference type="Pfam" id="PF02543"/>
    </source>
</evidence>
<evidence type="ECO:0000313" key="4">
    <source>
        <dbReference type="EMBL" id="AXB41655.1"/>
    </source>
</evidence>
<dbReference type="KEGG" id="aab:A4R43_03245"/>
<dbReference type="RefSeq" id="WP_113690926.1">
    <property type="nucleotide sequence ID" value="NZ_CP015163.1"/>
</dbReference>
<dbReference type="Gene3D" id="3.30.420.40">
    <property type="match status" value="1"/>
</dbReference>
<sequence>MLIVAFKPGHDGAVAAIGDRRLRYSLESEKDSRPRYSPILPTTILDLAERLDAVPDVVALGGWADLRPNRIAYTGAGYAGIDDPIVSTRRFFGKEVKFFSSTHERSHIYMALGMAPEDDARERAVLVWEGDVGAFYLVGADQRIRRKIPVMSAPGARYSFLFGLADPTFPDTGAKPRLNDAGKLMALAAFGDAADANPDLTNVVERILKQDSMYPAPKAEYRDSVLYNAGVESPECKTAAALLTERLFETFAEVARQELPAGTPLAISGGCGLNCDWNSMWARLGHFSSVFVAPCTNDSGSALGTALDALATFTGDPRIDWDVYSGLEFVTDTRPDPGRWRARPLDEVALSAALGAGRVVAWVQGRWEIGPRALGNRSLLAEPFSTATKDRLNEIKQREGYRPIAPVCRVEDLGTVFHEDFEDPYMLYFRHVRESSGVRAVTHVDGSARVQTVREAGNPQLHRLLSAFAAQRGVGVLCNTSLNFNGEGFINRMSDLVLYCESRGIEDMVVGGTWYQRADG</sequence>
<dbReference type="Gene3D" id="3.90.870.20">
    <property type="entry name" value="Carbamoyltransferase, C-terminal domain"/>
    <property type="match status" value="1"/>
</dbReference>
<organism evidence="4 5">
    <name type="scientific">Amycolatopsis albispora</name>
    <dbReference type="NCBI Taxonomy" id="1804986"/>
    <lineage>
        <taxon>Bacteria</taxon>
        <taxon>Bacillati</taxon>
        <taxon>Actinomycetota</taxon>
        <taxon>Actinomycetes</taxon>
        <taxon>Pseudonocardiales</taxon>
        <taxon>Pseudonocardiaceae</taxon>
        <taxon>Amycolatopsis</taxon>
    </lineage>
</organism>
<keyword evidence="4" id="KW-0808">Transferase</keyword>
<dbReference type="GO" id="GO:0016740">
    <property type="term" value="F:transferase activity"/>
    <property type="evidence" value="ECO:0007669"/>
    <property type="project" value="UniProtKB-KW"/>
</dbReference>
<dbReference type="InterPro" id="IPR038152">
    <property type="entry name" value="Carbam_trans_C_sf"/>
</dbReference>
<evidence type="ECO:0000313" key="5">
    <source>
        <dbReference type="Proteomes" id="UP000250434"/>
    </source>
</evidence>
<protein>
    <submittedName>
        <fullName evidence="4">3-hydroxymethylcephem carbamoyltransferase</fullName>
    </submittedName>
</protein>
<dbReference type="EMBL" id="CP015163">
    <property type="protein sequence ID" value="AXB41655.1"/>
    <property type="molecule type" value="Genomic_DNA"/>
</dbReference>
<evidence type="ECO:0000256" key="1">
    <source>
        <dbReference type="ARBA" id="ARBA00006129"/>
    </source>
</evidence>
<dbReference type="CDD" id="cd24102">
    <property type="entry name" value="ASKHA_NBD_CmcH_N"/>
    <property type="match status" value="1"/>
</dbReference>
<reference evidence="4 5" key="1">
    <citation type="submission" date="2016-04" db="EMBL/GenBank/DDBJ databases">
        <title>Complete genome sequence and analysis of deep-sea sediment isolate, Amycolatopsis sp. WP1.</title>
        <authorList>
            <person name="Wang H."/>
            <person name="Chen S."/>
            <person name="Wu Q."/>
        </authorList>
    </citation>
    <scope>NUCLEOTIDE SEQUENCE [LARGE SCALE GENOMIC DNA]</scope>
    <source>
        <strain evidence="4 5">WP1</strain>
    </source>
</reference>
<evidence type="ECO:0000259" key="3">
    <source>
        <dbReference type="Pfam" id="PF16861"/>
    </source>
</evidence>